<evidence type="ECO:0000313" key="2">
    <source>
        <dbReference type="EMBL" id="KAJ2850239.1"/>
    </source>
</evidence>
<organism evidence="2 3">
    <name type="scientific">Coemansia brasiliensis</name>
    <dbReference type="NCBI Taxonomy" id="2650707"/>
    <lineage>
        <taxon>Eukaryota</taxon>
        <taxon>Fungi</taxon>
        <taxon>Fungi incertae sedis</taxon>
        <taxon>Zoopagomycota</taxon>
        <taxon>Kickxellomycotina</taxon>
        <taxon>Kickxellomycetes</taxon>
        <taxon>Kickxellales</taxon>
        <taxon>Kickxellaceae</taxon>
        <taxon>Coemansia</taxon>
    </lineage>
</organism>
<dbReference type="OrthoDB" id="5592585at2759"/>
<dbReference type="AlphaFoldDB" id="A0A9W8IAE1"/>
<feature type="compositionally biased region" description="Basic residues" evidence="1">
    <location>
        <begin position="318"/>
        <end position="327"/>
    </location>
</feature>
<proteinExistence type="predicted"/>
<protein>
    <recommendedName>
        <fullName evidence="4">Protein kinase domain-containing protein</fullName>
    </recommendedName>
</protein>
<evidence type="ECO:0000256" key="1">
    <source>
        <dbReference type="SAM" id="MobiDB-lite"/>
    </source>
</evidence>
<keyword evidence="3" id="KW-1185">Reference proteome</keyword>
<feature type="region of interest" description="Disordered" evidence="1">
    <location>
        <begin position="291"/>
        <end position="327"/>
    </location>
</feature>
<name>A0A9W8IAE1_9FUNG</name>
<dbReference type="Gene3D" id="1.10.510.10">
    <property type="entry name" value="Transferase(Phosphotransferase) domain 1"/>
    <property type="match status" value="1"/>
</dbReference>
<gene>
    <name evidence="2" type="ORF">IWW36_002035</name>
</gene>
<dbReference type="SUPFAM" id="SSF56112">
    <property type="entry name" value="Protein kinase-like (PK-like)"/>
    <property type="match status" value="1"/>
</dbReference>
<reference evidence="2" key="1">
    <citation type="submission" date="2022-07" db="EMBL/GenBank/DDBJ databases">
        <title>Phylogenomic reconstructions and comparative analyses of Kickxellomycotina fungi.</title>
        <authorList>
            <person name="Reynolds N.K."/>
            <person name="Stajich J.E."/>
            <person name="Barry K."/>
            <person name="Grigoriev I.V."/>
            <person name="Crous P."/>
            <person name="Smith M.E."/>
        </authorList>
    </citation>
    <scope>NUCLEOTIDE SEQUENCE</scope>
    <source>
        <strain evidence="2">NRRL 1566</strain>
    </source>
</reference>
<dbReference type="EMBL" id="JANBUW010000038">
    <property type="protein sequence ID" value="KAJ2850239.1"/>
    <property type="molecule type" value="Genomic_DNA"/>
</dbReference>
<accession>A0A9W8IAE1</accession>
<dbReference type="InterPro" id="IPR011009">
    <property type="entry name" value="Kinase-like_dom_sf"/>
</dbReference>
<comment type="caution">
    <text evidence="2">The sequence shown here is derived from an EMBL/GenBank/DDBJ whole genome shotgun (WGS) entry which is preliminary data.</text>
</comment>
<sequence length="327" mass="36751">MYLRGRLCHIFKTEFAGRKVFLKLSWTPVSRLPEPAAYDVLQSANISHTPTLLDNGIVDKGTFGYRVEYLVIADAGVPLIKYLEKNTKNGLAKSERIDLHRANAGNVTIKGGQATLIDWGYAKLIPNNSLDIDALAKKWFFNKKDVMDNEDAHDPLAGTPLYMSIQVLAGSKFRTVVDDIESMFYVVLHALCENSQSGIGKFVAKPPPLDFKENTNLAHVRGCCFSIEDLYKSSFGVKAHLEELELLLGEFRNYLFVRDGKYIGCYLAVDKSYQRSVDMDQLYQIAGMAPKPAWKDRTRSSAKRPHKAVASTRSMPPPRKRQAKSKK</sequence>
<evidence type="ECO:0000313" key="3">
    <source>
        <dbReference type="Proteomes" id="UP001139887"/>
    </source>
</evidence>
<dbReference type="Proteomes" id="UP001139887">
    <property type="component" value="Unassembled WGS sequence"/>
</dbReference>
<evidence type="ECO:0008006" key="4">
    <source>
        <dbReference type="Google" id="ProtNLM"/>
    </source>
</evidence>